<sequence>MITRNQQRRLKHLASSPSITRLNPLEIPSSSQLSEPRTEEVMEVLCPRLHGSSVFALPKQFYAKIDSLCAAFLWKKRTESARGARVAWKDVCKPKAEGGLGIRLLEEYEKVFRLKQIWNLFSNSGSLWVAWVKAHVFGRKGFWLTEDSNRISRNIRSMLQLKNDLMDLLRCEIGDGNRGSFWFDYWNDMGQLLLVMGQSGPRNLRIPLNATVSRANKGWEMVDPTCPIN</sequence>
<evidence type="ECO:0000313" key="2">
    <source>
        <dbReference type="Proteomes" id="UP000467841"/>
    </source>
</evidence>
<proteinExistence type="predicted"/>
<evidence type="ECO:0008006" key="3">
    <source>
        <dbReference type="Google" id="ProtNLM"/>
    </source>
</evidence>
<reference evidence="1" key="1">
    <citation type="submission" date="2020-01" db="EMBL/GenBank/DDBJ databases">
        <authorList>
            <person name="Mishra B."/>
        </authorList>
    </citation>
    <scope>NUCLEOTIDE SEQUENCE [LARGE SCALE GENOMIC DNA]</scope>
</reference>
<dbReference type="EMBL" id="CACVBM020001063">
    <property type="protein sequence ID" value="CAA7028094.1"/>
    <property type="molecule type" value="Genomic_DNA"/>
</dbReference>
<dbReference type="PANTHER" id="PTHR33116:SF80">
    <property type="entry name" value="REVERSE TRANSCRIPTASE ZINC-BINDING DOMAIN-CONTAINING PROTEIN"/>
    <property type="match status" value="1"/>
</dbReference>
<dbReference type="PANTHER" id="PTHR33116">
    <property type="entry name" value="REVERSE TRANSCRIPTASE ZINC-BINDING DOMAIN-CONTAINING PROTEIN-RELATED-RELATED"/>
    <property type="match status" value="1"/>
</dbReference>
<evidence type="ECO:0000313" key="1">
    <source>
        <dbReference type="EMBL" id="CAA7028094.1"/>
    </source>
</evidence>
<gene>
    <name evidence="1" type="ORF">MERR_LOCUS15329</name>
</gene>
<protein>
    <recommendedName>
        <fullName evidence="3">Reverse transcriptase zinc-binding domain-containing protein</fullName>
    </recommendedName>
</protein>
<name>A0A6D2IKD7_9BRAS</name>
<organism evidence="1 2">
    <name type="scientific">Microthlaspi erraticum</name>
    <dbReference type="NCBI Taxonomy" id="1685480"/>
    <lineage>
        <taxon>Eukaryota</taxon>
        <taxon>Viridiplantae</taxon>
        <taxon>Streptophyta</taxon>
        <taxon>Embryophyta</taxon>
        <taxon>Tracheophyta</taxon>
        <taxon>Spermatophyta</taxon>
        <taxon>Magnoliopsida</taxon>
        <taxon>eudicotyledons</taxon>
        <taxon>Gunneridae</taxon>
        <taxon>Pentapetalae</taxon>
        <taxon>rosids</taxon>
        <taxon>malvids</taxon>
        <taxon>Brassicales</taxon>
        <taxon>Brassicaceae</taxon>
        <taxon>Coluteocarpeae</taxon>
        <taxon>Microthlaspi</taxon>
    </lineage>
</organism>
<comment type="caution">
    <text evidence="1">The sequence shown here is derived from an EMBL/GenBank/DDBJ whole genome shotgun (WGS) entry which is preliminary data.</text>
</comment>
<dbReference type="AlphaFoldDB" id="A0A6D2IKD7"/>
<dbReference type="OrthoDB" id="1113408at2759"/>
<accession>A0A6D2IKD7</accession>
<dbReference type="Proteomes" id="UP000467841">
    <property type="component" value="Unassembled WGS sequence"/>
</dbReference>
<keyword evidence="2" id="KW-1185">Reference proteome</keyword>